<dbReference type="GeneTree" id="ENSGT00950000183017"/>
<name>W5NA37_LEPOC</name>
<dbReference type="EMBL" id="AHAT01022329">
    <property type="status" value="NOT_ANNOTATED_CDS"/>
    <property type="molecule type" value="Genomic_DNA"/>
</dbReference>
<keyword evidence="4" id="KW-1185">Reference proteome</keyword>
<evidence type="ECO:0000313" key="4">
    <source>
        <dbReference type="Proteomes" id="UP000018468"/>
    </source>
</evidence>
<evidence type="ECO:0000313" key="3">
    <source>
        <dbReference type="Ensembl" id="ENSLOCP00000017496.1"/>
    </source>
</evidence>
<dbReference type="PANTHER" id="PTHR14383">
    <property type="entry name" value="SWAP-70 RECOMBINASE"/>
    <property type="match status" value="1"/>
</dbReference>
<dbReference type="Proteomes" id="UP000018468">
    <property type="component" value="Linkage group LG7"/>
</dbReference>
<feature type="coiled-coil region" evidence="1">
    <location>
        <begin position="314"/>
        <end position="397"/>
    </location>
</feature>
<feature type="domain" description="PH" evidence="2">
    <location>
        <begin position="30"/>
        <end position="133"/>
    </location>
</feature>
<dbReference type="eggNOG" id="ENOG502QTF5">
    <property type="taxonomic scope" value="Eukaryota"/>
</dbReference>
<dbReference type="InterPro" id="IPR001849">
    <property type="entry name" value="PH_domain"/>
</dbReference>
<evidence type="ECO:0000259" key="2">
    <source>
        <dbReference type="PROSITE" id="PS50003"/>
    </source>
</evidence>
<dbReference type="Ensembl" id="ENSLOCT00000017527.1">
    <property type="protein sequence ID" value="ENSLOCP00000017496.1"/>
    <property type="gene ID" value="ENSLOCG00000014201.1"/>
</dbReference>
<dbReference type="AlphaFoldDB" id="W5NA37"/>
<proteinExistence type="predicted"/>
<protein>
    <submittedName>
        <fullName evidence="3">Pleckstrin homology and coiled-coil domain containing D1</fullName>
    </submittedName>
</protein>
<dbReference type="InParanoid" id="W5NA37"/>
<dbReference type="Bgee" id="ENSLOCG00000014201">
    <property type="expression patterns" value="Expressed in camera-type eye"/>
</dbReference>
<dbReference type="EMBL" id="AHAT01022330">
    <property type="status" value="NOT_ANNOTATED_CDS"/>
    <property type="molecule type" value="Genomic_DNA"/>
</dbReference>
<dbReference type="EMBL" id="AHAT01022328">
    <property type="status" value="NOT_ANNOTATED_CDS"/>
    <property type="molecule type" value="Genomic_DNA"/>
</dbReference>
<keyword evidence="1" id="KW-0175">Coiled coil</keyword>
<reference evidence="3" key="3">
    <citation type="submission" date="2025-09" db="UniProtKB">
        <authorList>
            <consortium name="Ensembl"/>
        </authorList>
    </citation>
    <scope>IDENTIFICATION</scope>
</reference>
<dbReference type="SMART" id="SM00233">
    <property type="entry name" value="PH"/>
    <property type="match status" value="1"/>
</dbReference>
<dbReference type="PANTHER" id="PTHR14383:SF1">
    <property type="entry name" value="PLECKSTRIN HOMOLOGY DOMAIN-CONTAINING FAMILY D MEMBER 1"/>
    <property type="match status" value="1"/>
</dbReference>
<dbReference type="HOGENOM" id="CLU_035364_0_0_1"/>
<dbReference type="SUPFAM" id="SSF50729">
    <property type="entry name" value="PH domain-like"/>
    <property type="match status" value="1"/>
</dbReference>
<dbReference type="Pfam" id="PF00169">
    <property type="entry name" value="PH"/>
    <property type="match status" value="1"/>
</dbReference>
<sequence>MFTSMPTSISPSLSMEHTDTDALDISTKVQVMWKRLIGRPTGKWSKRFFIIKDSFLQYYAENERKNFETNRYFNIHPKVVIPLGGCVVEPKEEQGMPFAMNISHEGFHGNIVLAVESESEQAQWLELLQESGKVTSKTGGGGRVYKLKSLPGGTFTLTKEKRGYLSQHLQILLNIAGNLFKKQELEKLNQALAGEKKQFEEVVQELRAEQEQIKHTMEKNISCLYELEEENKQFTYITISLQNRTGKYGVEKGNTWEVIISKKSCPRKPYIWNYDQRMPASSTQHRACRQLFKRIRLLIVARCFSLDVLSVPRLKKTEEQIQALQEEREFYSSKSQALQLSLSELTAEKQQTEAELKTEIKARVQLEKRLNIAEEALRSLEQGLNSMERSREKEERMKGDVGQLKKFFEECIRNAEIDAKLPAIMENSVYIHKATARRIKSCRIQKKESYNNWGLKRHSQSFIVSPTEETNLEDLWETARRLTCDRYFRESNYKIMTHKDTLKGEDRE</sequence>
<dbReference type="Gene3D" id="2.30.29.30">
    <property type="entry name" value="Pleckstrin-homology domain (PH domain)/Phosphotyrosine-binding domain (PTB)"/>
    <property type="match status" value="1"/>
</dbReference>
<dbReference type="InterPro" id="IPR011993">
    <property type="entry name" value="PH-like_dom_sf"/>
</dbReference>
<reference evidence="3" key="2">
    <citation type="submission" date="2025-08" db="UniProtKB">
        <authorList>
            <consortium name="Ensembl"/>
        </authorList>
    </citation>
    <scope>IDENTIFICATION</scope>
</reference>
<organism evidence="3 4">
    <name type="scientific">Lepisosteus oculatus</name>
    <name type="common">Spotted gar</name>
    <dbReference type="NCBI Taxonomy" id="7918"/>
    <lineage>
        <taxon>Eukaryota</taxon>
        <taxon>Metazoa</taxon>
        <taxon>Chordata</taxon>
        <taxon>Craniata</taxon>
        <taxon>Vertebrata</taxon>
        <taxon>Euteleostomi</taxon>
        <taxon>Actinopterygii</taxon>
        <taxon>Neopterygii</taxon>
        <taxon>Holostei</taxon>
        <taxon>Semionotiformes</taxon>
        <taxon>Lepisosteidae</taxon>
        <taxon>Lepisosteus</taxon>
    </lineage>
</organism>
<dbReference type="PROSITE" id="PS50003">
    <property type="entry name" value="PH_DOMAIN"/>
    <property type="match status" value="1"/>
</dbReference>
<dbReference type="STRING" id="7918.ENSLOCP00000017496"/>
<feature type="coiled-coil region" evidence="1">
    <location>
        <begin position="178"/>
        <end position="219"/>
    </location>
</feature>
<evidence type="ECO:0000256" key="1">
    <source>
        <dbReference type="SAM" id="Coils"/>
    </source>
</evidence>
<accession>W5NA37</accession>
<reference evidence="4" key="1">
    <citation type="submission" date="2011-12" db="EMBL/GenBank/DDBJ databases">
        <title>The Draft Genome of Lepisosteus oculatus.</title>
        <authorList>
            <consortium name="The Broad Institute Genome Assembly &amp; Analysis Group"/>
            <consortium name="Computational R&amp;D Group"/>
            <consortium name="and Sequencing Platform"/>
            <person name="Di Palma F."/>
            <person name="Alfoldi J."/>
            <person name="Johnson J."/>
            <person name="Berlin A."/>
            <person name="Gnerre S."/>
            <person name="Jaffe D."/>
            <person name="MacCallum I."/>
            <person name="Young S."/>
            <person name="Walker B.J."/>
            <person name="Lander E.S."/>
            <person name="Lindblad-Toh K."/>
        </authorList>
    </citation>
    <scope>NUCLEOTIDE SEQUENCE [LARGE SCALE GENOMIC DNA]</scope>
</reference>